<feature type="compositionally biased region" description="Low complexity" evidence="1">
    <location>
        <begin position="597"/>
        <end position="606"/>
    </location>
</feature>
<feature type="compositionally biased region" description="Pro residues" evidence="1">
    <location>
        <begin position="411"/>
        <end position="425"/>
    </location>
</feature>
<feature type="compositionally biased region" description="Low complexity" evidence="1">
    <location>
        <begin position="366"/>
        <end position="410"/>
    </location>
</feature>
<protein>
    <submittedName>
        <fullName evidence="2">Uncharacterized protein</fullName>
    </submittedName>
</protein>
<feature type="compositionally biased region" description="Polar residues" evidence="1">
    <location>
        <begin position="159"/>
        <end position="177"/>
    </location>
</feature>
<proteinExistence type="predicted"/>
<feature type="region of interest" description="Disordered" evidence="1">
    <location>
        <begin position="597"/>
        <end position="632"/>
    </location>
</feature>
<feature type="region of interest" description="Disordered" evidence="1">
    <location>
        <begin position="122"/>
        <end position="206"/>
    </location>
</feature>
<dbReference type="EMBL" id="MGAL01000030">
    <property type="protein sequence ID" value="OGK47534.1"/>
    <property type="molecule type" value="Genomic_DNA"/>
</dbReference>
<dbReference type="Proteomes" id="UP000177141">
    <property type="component" value="Unassembled WGS sequence"/>
</dbReference>
<organism evidence="2 3">
    <name type="scientific">Candidatus Roizmanbacteria bacterium RIFCSPLOWO2_01_FULL_38_12</name>
    <dbReference type="NCBI Taxonomy" id="1802061"/>
    <lineage>
        <taxon>Bacteria</taxon>
        <taxon>Candidatus Roizmaniibacteriota</taxon>
    </lineage>
</organism>
<evidence type="ECO:0000256" key="1">
    <source>
        <dbReference type="SAM" id="MobiDB-lite"/>
    </source>
</evidence>
<feature type="compositionally biased region" description="Polar residues" evidence="1">
    <location>
        <begin position="608"/>
        <end position="624"/>
    </location>
</feature>
<dbReference type="AlphaFoldDB" id="A0A1F7IW29"/>
<gene>
    <name evidence="2" type="ORF">A3A93_04835</name>
</gene>
<feature type="region of interest" description="Disordered" evidence="1">
    <location>
        <begin position="340"/>
        <end position="470"/>
    </location>
</feature>
<name>A0A1F7IW29_9BACT</name>
<evidence type="ECO:0000313" key="2">
    <source>
        <dbReference type="EMBL" id="OGK47534.1"/>
    </source>
</evidence>
<accession>A0A1F7IW29</accession>
<feature type="compositionally biased region" description="Polar residues" evidence="1">
    <location>
        <begin position="459"/>
        <end position="469"/>
    </location>
</feature>
<sequence length="947" mass="103537">MQFLQSKFLESQQLRNAQAASTALTFPTGQDCTYGSNSYPHGFCTNTTTDAGNGLKIFLYCDKKNTTATNIGWVQEKDGYTCPRNTASGVYNSACIANGAAVNGKYPCCSGISSGGLCVQQSPRTGEMPRDRLDNTNDPGPVAPSVNNTNTPTPRRTGETSNETWGQGTPSPTRSQQPPIPTLGPNVVPPTSTSGGPVEGEGPTSNDPCYWNGLSYPRGFCSNTSSELETSPGTIIFLYCDWGNINHSNLGWVQEYKGNICQRADAANNPNIVCIGNGFKVNNNYNCCSGYSESGVCTAKEIGRGQNEPKMTPSPTPQRTGERENDTLVDKIIDIIIPPTATPTIPFRPRDIPTSAPTRAPNTFRPFTDSTPTPSVTSTPTPTLTFTPSPTRIPTATFTPSPTLTFTPSPTRTPTPTYTPLPTRTPTPTNTRTPTPTKTSTPVPTRTPTPLRPSDFAGQAQTSTPTPTTGLCKIKLAEPVDGKVINGQTQLTFEPCPGTEEDMFRISVKERKPKEISPSEKKAWLSVSGKVSSRLAVDLDTVYQNEYDESFLTEGQLYQWQVWRCLDQTCEIIDANPENSEIRDFYWLEKAATVTPSATPTNTPSPLITATLTPRPSDTKVPTQESEEEPCKISITSPDSIIPANVDTFIEFSGCEGESTLYVYRAKIIDFDSDDSDKVANIDALYDYQSLKLDEVNSSYFKINKEPFFVDNQSYSIFIELITKCVEGEECVDLTDGNNNTNLVKSETIIFTWSEAVSPTAANKQSPNNIVPKDLSEVYNSKIVDDVMTAHSKIDGSRIKIDRSRLDKNETLAFVAQNYASASMSDDFPCNQTNNKTELMTGGLGNQVRGHLLDDFNDVEGAVYCMSALGLNRMEDIITITDPLNKTYVIKTSKIVDAMWNDPVLGEKLKDEKWTMLGIGIAIYSEGNLDQIKSNFPNNRISLIFAN</sequence>
<evidence type="ECO:0000313" key="3">
    <source>
        <dbReference type="Proteomes" id="UP000177141"/>
    </source>
</evidence>
<reference evidence="2 3" key="1">
    <citation type="journal article" date="2016" name="Nat. Commun.">
        <title>Thousands of microbial genomes shed light on interconnected biogeochemical processes in an aquifer system.</title>
        <authorList>
            <person name="Anantharaman K."/>
            <person name="Brown C.T."/>
            <person name="Hug L.A."/>
            <person name="Sharon I."/>
            <person name="Castelle C.J."/>
            <person name="Probst A.J."/>
            <person name="Thomas B.C."/>
            <person name="Singh A."/>
            <person name="Wilkins M.J."/>
            <person name="Karaoz U."/>
            <person name="Brodie E.L."/>
            <person name="Williams K.H."/>
            <person name="Hubbard S.S."/>
            <person name="Banfield J.F."/>
        </authorList>
    </citation>
    <scope>NUCLEOTIDE SEQUENCE [LARGE SCALE GENOMIC DNA]</scope>
</reference>
<feature type="compositionally biased region" description="Low complexity" evidence="1">
    <location>
        <begin position="426"/>
        <end position="444"/>
    </location>
</feature>
<dbReference type="STRING" id="1802061.A3A93_04835"/>
<comment type="caution">
    <text evidence="2">The sequence shown here is derived from an EMBL/GenBank/DDBJ whole genome shotgun (WGS) entry which is preliminary data.</text>
</comment>